<dbReference type="OrthoDB" id="6015654at2759"/>
<dbReference type="Proteomes" id="UP001152795">
    <property type="component" value="Unassembled WGS sequence"/>
</dbReference>
<name>A0A6S7LRZ8_PARCT</name>
<accession>A0A6S7LRZ8</accession>
<protein>
    <submittedName>
        <fullName evidence="1">Uncharacterized protein</fullName>
    </submittedName>
</protein>
<gene>
    <name evidence="1" type="ORF">PACLA_8A061926</name>
</gene>
<proteinExistence type="predicted"/>
<evidence type="ECO:0000313" key="1">
    <source>
        <dbReference type="EMBL" id="CAB4040389.1"/>
    </source>
</evidence>
<organism evidence="1 2">
    <name type="scientific">Paramuricea clavata</name>
    <name type="common">Red gorgonian</name>
    <name type="synonym">Violescent sea-whip</name>
    <dbReference type="NCBI Taxonomy" id="317549"/>
    <lineage>
        <taxon>Eukaryota</taxon>
        <taxon>Metazoa</taxon>
        <taxon>Cnidaria</taxon>
        <taxon>Anthozoa</taxon>
        <taxon>Octocorallia</taxon>
        <taxon>Malacalcyonacea</taxon>
        <taxon>Plexauridae</taxon>
        <taxon>Paramuricea</taxon>
    </lineage>
</organism>
<keyword evidence="2" id="KW-1185">Reference proteome</keyword>
<evidence type="ECO:0000313" key="2">
    <source>
        <dbReference type="Proteomes" id="UP001152795"/>
    </source>
</evidence>
<reference evidence="1" key="1">
    <citation type="submission" date="2020-04" db="EMBL/GenBank/DDBJ databases">
        <authorList>
            <person name="Alioto T."/>
            <person name="Alioto T."/>
            <person name="Gomez Garrido J."/>
        </authorList>
    </citation>
    <scope>NUCLEOTIDE SEQUENCE</scope>
    <source>
        <strain evidence="1">A484AB</strain>
    </source>
</reference>
<comment type="caution">
    <text evidence="1">The sequence shown here is derived from an EMBL/GenBank/DDBJ whole genome shotgun (WGS) entry which is preliminary data.</text>
</comment>
<dbReference type="EMBL" id="CACRXK020026727">
    <property type="protein sequence ID" value="CAB4040389.1"/>
    <property type="molecule type" value="Genomic_DNA"/>
</dbReference>
<dbReference type="AlphaFoldDB" id="A0A6S7LRZ8"/>
<sequence length="166" mass="19057">MTGYIISNLKKGQRILCVKFRVKIPPVDEFCKSTQSINKTDIFNLPLSLEDNSTLTGIASILEQFATEFNIPCDKPNGYIKFDNTEKDFDLKAARKRYSFMKLVQMHHTEMVAFEKELTSGEKYIAEADVQYTEVDGESDDSDSDIDDATIMLFDKHNDNKFTTHY</sequence>